<evidence type="ECO:0000313" key="2">
    <source>
        <dbReference type="EMBL" id="KAL3635625.1"/>
    </source>
</evidence>
<proteinExistence type="predicted"/>
<protein>
    <recommendedName>
        <fullName evidence="4">Membrane-associated kinase regulator 2</fullName>
    </recommendedName>
</protein>
<dbReference type="InterPro" id="IPR039619">
    <property type="entry name" value="MAKR2/5"/>
</dbReference>
<dbReference type="Proteomes" id="UP001632038">
    <property type="component" value="Unassembled WGS sequence"/>
</dbReference>
<reference evidence="3" key="1">
    <citation type="journal article" date="2024" name="IScience">
        <title>Strigolactones Initiate the Formation of Haustorium-like Structures in Castilleja.</title>
        <authorList>
            <person name="Buerger M."/>
            <person name="Peterson D."/>
            <person name="Chory J."/>
        </authorList>
    </citation>
    <scope>NUCLEOTIDE SEQUENCE [LARGE SCALE GENOMIC DNA]</scope>
</reference>
<evidence type="ECO:0000313" key="3">
    <source>
        <dbReference type="Proteomes" id="UP001632038"/>
    </source>
</evidence>
<gene>
    <name evidence="2" type="ORF">CASFOL_020172</name>
</gene>
<organism evidence="2 3">
    <name type="scientific">Castilleja foliolosa</name>
    <dbReference type="NCBI Taxonomy" id="1961234"/>
    <lineage>
        <taxon>Eukaryota</taxon>
        <taxon>Viridiplantae</taxon>
        <taxon>Streptophyta</taxon>
        <taxon>Embryophyta</taxon>
        <taxon>Tracheophyta</taxon>
        <taxon>Spermatophyta</taxon>
        <taxon>Magnoliopsida</taxon>
        <taxon>eudicotyledons</taxon>
        <taxon>Gunneridae</taxon>
        <taxon>Pentapetalae</taxon>
        <taxon>asterids</taxon>
        <taxon>lamiids</taxon>
        <taxon>Lamiales</taxon>
        <taxon>Orobanchaceae</taxon>
        <taxon>Pedicularideae</taxon>
        <taxon>Castillejinae</taxon>
        <taxon>Castilleja</taxon>
    </lineage>
</organism>
<evidence type="ECO:0000256" key="1">
    <source>
        <dbReference type="SAM" id="MobiDB-lite"/>
    </source>
</evidence>
<dbReference type="PANTHER" id="PTHR33929:SF1">
    <property type="entry name" value="MEMBRANE-ASSOCIATED KINASE REGULATOR 2-RELATED"/>
    <property type="match status" value="1"/>
</dbReference>
<sequence>MEAFTMLKYWRPSSGGPAGSSTTTTVVSTAADTLAATESPYSSEGEDGPFFDLEFPHPDCQDSDADEDPPVNHEDETESESEEISVHENDDEDEDEEEELKFALASNECSEQSAAALSPSDELFFKGDLVSIEPSSILLNGSSEENSKLPVFLVKSATKFRVLLLKLKKSKSINGENNLEKSEKDDNNQCKFMAVKFKVDGGPLASLFTRDNSSKENGRAGANNNNNNNVSELTDERKLTKEAVQKYLKMVKPFYVRVSKRYVEKLKFPGTLGFPGGGGGGSKGCAAASAPLPAAEGVPVVARGNPKAHNLQAGLKVVRKHLGKSRSASAAVAAPPPPKAASNRRDDSLLQLQDGIQGAIMHCKKSFNACRDAESSSILCRSVSDPTYEKSVSPTAVLAASCSSSSTSSFCEEAKETTV</sequence>
<feature type="region of interest" description="Disordered" evidence="1">
    <location>
        <begin position="209"/>
        <end position="233"/>
    </location>
</feature>
<feature type="compositionally biased region" description="Low complexity" evidence="1">
    <location>
        <begin position="12"/>
        <end position="37"/>
    </location>
</feature>
<dbReference type="AlphaFoldDB" id="A0ABD3D037"/>
<comment type="caution">
    <text evidence="2">The sequence shown here is derived from an EMBL/GenBank/DDBJ whole genome shotgun (WGS) entry which is preliminary data.</text>
</comment>
<feature type="region of interest" description="Disordered" evidence="1">
    <location>
        <begin position="1"/>
        <end position="100"/>
    </location>
</feature>
<feature type="compositionally biased region" description="Acidic residues" evidence="1">
    <location>
        <begin position="61"/>
        <end position="99"/>
    </location>
</feature>
<dbReference type="EMBL" id="JAVIJP010000027">
    <property type="protein sequence ID" value="KAL3635625.1"/>
    <property type="molecule type" value="Genomic_DNA"/>
</dbReference>
<accession>A0ABD3D037</accession>
<dbReference type="PANTHER" id="PTHR33929">
    <property type="entry name" value="MEMBRANE-ASSOCIATED KINASE REGULATOR 2-RELATED"/>
    <property type="match status" value="1"/>
</dbReference>
<name>A0ABD3D037_9LAMI</name>
<keyword evidence="3" id="KW-1185">Reference proteome</keyword>
<feature type="region of interest" description="Disordered" evidence="1">
    <location>
        <begin position="326"/>
        <end position="345"/>
    </location>
</feature>
<evidence type="ECO:0008006" key="4">
    <source>
        <dbReference type="Google" id="ProtNLM"/>
    </source>
</evidence>